<keyword evidence="4" id="KW-1185">Reference proteome</keyword>
<dbReference type="SUPFAM" id="SSF55347">
    <property type="entry name" value="Glyceraldehyde-3-phosphate dehydrogenase-like, C-terminal domain"/>
    <property type="match status" value="1"/>
</dbReference>
<dbReference type="SUPFAM" id="SSF51735">
    <property type="entry name" value="NAD(P)-binding Rossmann-fold domains"/>
    <property type="match status" value="1"/>
</dbReference>
<dbReference type="PANTHER" id="PTHR43377:SF1">
    <property type="entry name" value="BILIVERDIN REDUCTASE A"/>
    <property type="match status" value="1"/>
</dbReference>
<dbReference type="Gene3D" id="3.40.50.720">
    <property type="entry name" value="NAD(P)-binding Rossmann-like Domain"/>
    <property type="match status" value="1"/>
</dbReference>
<dbReference type="EMBL" id="CP080590">
    <property type="protein sequence ID" value="QYO77286.1"/>
    <property type="molecule type" value="Genomic_DNA"/>
</dbReference>
<dbReference type="InterPro" id="IPR000683">
    <property type="entry name" value="Gfo/Idh/MocA-like_OxRdtase_N"/>
</dbReference>
<dbReference type="PANTHER" id="PTHR43377">
    <property type="entry name" value="BILIVERDIN REDUCTASE A"/>
    <property type="match status" value="1"/>
</dbReference>
<dbReference type="InterPro" id="IPR055170">
    <property type="entry name" value="GFO_IDH_MocA-like_dom"/>
</dbReference>
<dbReference type="Gene3D" id="3.30.360.10">
    <property type="entry name" value="Dihydrodipicolinate Reductase, domain 2"/>
    <property type="match status" value="1"/>
</dbReference>
<gene>
    <name evidence="3" type="ORF">K1X15_01470</name>
</gene>
<feature type="domain" description="GFO/IDH/MocA-like oxidoreductase" evidence="2">
    <location>
        <begin position="115"/>
        <end position="232"/>
    </location>
</feature>
<dbReference type="Proteomes" id="UP000825799">
    <property type="component" value="Chromosome"/>
</dbReference>
<accession>A0ABX8WJW9</accession>
<proteinExistence type="predicted"/>
<reference evidence="3 4" key="1">
    <citation type="submission" date="2021-08" db="EMBL/GenBank/DDBJ databases">
        <title>Devosia salina sp. nov., isolated from the South China Sea sediment.</title>
        <authorList>
            <person name="Zhou Z."/>
        </authorList>
    </citation>
    <scope>NUCLEOTIDE SEQUENCE [LARGE SCALE GENOMIC DNA]</scope>
    <source>
        <strain evidence="3 4">SCS-3</strain>
    </source>
</reference>
<evidence type="ECO:0000313" key="3">
    <source>
        <dbReference type="EMBL" id="QYO77286.1"/>
    </source>
</evidence>
<dbReference type="Pfam" id="PF01408">
    <property type="entry name" value="GFO_IDH_MocA"/>
    <property type="match status" value="1"/>
</dbReference>
<evidence type="ECO:0000313" key="4">
    <source>
        <dbReference type="Proteomes" id="UP000825799"/>
    </source>
</evidence>
<name>A0ABX8WJW9_9HYPH</name>
<dbReference type="InterPro" id="IPR036291">
    <property type="entry name" value="NAD(P)-bd_dom_sf"/>
</dbReference>
<evidence type="ECO:0000259" key="1">
    <source>
        <dbReference type="Pfam" id="PF01408"/>
    </source>
</evidence>
<organism evidence="3 4">
    <name type="scientific">Devosia salina</name>
    <dbReference type="NCBI Taxonomy" id="2860336"/>
    <lineage>
        <taxon>Bacteria</taxon>
        <taxon>Pseudomonadati</taxon>
        <taxon>Pseudomonadota</taxon>
        <taxon>Alphaproteobacteria</taxon>
        <taxon>Hyphomicrobiales</taxon>
        <taxon>Devosiaceae</taxon>
        <taxon>Devosia</taxon>
    </lineage>
</organism>
<evidence type="ECO:0000259" key="2">
    <source>
        <dbReference type="Pfam" id="PF22725"/>
    </source>
</evidence>
<feature type="domain" description="Gfo/Idh/MocA-like oxidoreductase N-terminal" evidence="1">
    <location>
        <begin position="7"/>
        <end position="106"/>
    </location>
</feature>
<dbReference type="Pfam" id="PF22725">
    <property type="entry name" value="GFO_IDH_MocA_C3"/>
    <property type="match status" value="1"/>
</dbReference>
<protein>
    <submittedName>
        <fullName evidence="3">Gfo/Idh/MocA family oxidoreductase</fullName>
    </submittedName>
</protein>
<dbReference type="InterPro" id="IPR051450">
    <property type="entry name" value="Gfo/Idh/MocA_Oxidoreductases"/>
</dbReference>
<sequence>MLMLPAFRSDPRIRLVAACAPREASRRAFQAEFGGRVYENVEGLCADPEVEVVYIATPHQMHADHAVAVAAAGKHILLDKPLAVEMADGRRIVEAAEKAGVDVIVGPSHSFDRPVQQAGELIRSGELGRIRMIQAFNYTDFLYRPRRPEELRTSEGGGVIFSQGVHQIDVVRFLAGGVGTRLAAMTGAWDPDRPTEGAYSALMSFQNGCFATFTYSGYAHFDSDIWMDGIGELGQRKSPQGYGAARRTLATVLDAQQEAALKTTRTYGAGDAPKPADQYEHFGPIVVLCDRGDIRLVPSGLHVYGDFEQKFVPAPTFETARTEVIDALVQTVRHGHPAVQSARWGLASLEACHAIIRSAETGTFVDLVEQVPV</sequence>